<dbReference type="OrthoDB" id="6437634at2759"/>
<proteinExistence type="predicted"/>
<keyword evidence="2" id="KW-1185">Reference proteome</keyword>
<protein>
    <submittedName>
        <fullName evidence="1">Uncharacterized protein</fullName>
    </submittedName>
</protein>
<evidence type="ECO:0000313" key="2">
    <source>
        <dbReference type="Proteomes" id="UP000595437"/>
    </source>
</evidence>
<gene>
    <name evidence="1" type="ORF">FKW44_012650</name>
</gene>
<reference evidence="2" key="1">
    <citation type="submission" date="2021-01" db="EMBL/GenBank/DDBJ databases">
        <title>Caligus Genome Assembly.</title>
        <authorList>
            <person name="Gallardo-Escarate C."/>
        </authorList>
    </citation>
    <scope>NUCLEOTIDE SEQUENCE [LARGE SCALE GENOMIC DNA]</scope>
</reference>
<accession>A0A7T8KAH0</accession>
<evidence type="ECO:0000313" key="1">
    <source>
        <dbReference type="EMBL" id="QQP51326.1"/>
    </source>
</evidence>
<organism evidence="1 2">
    <name type="scientific">Caligus rogercresseyi</name>
    <name type="common">Sea louse</name>
    <dbReference type="NCBI Taxonomy" id="217165"/>
    <lineage>
        <taxon>Eukaryota</taxon>
        <taxon>Metazoa</taxon>
        <taxon>Ecdysozoa</taxon>
        <taxon>Arthropoda</taxon>
        <taxon>Crustacea</taxon>
        <taxon>Multicrustacea</taxon>
        <taxon>Hexanauplia</taxon>
        <taxon>Copepoda</taxon>
        <taxon>Siphonostomatoida</taxon>
        <taxon>Caligidae</taxon>
        <taxon>Caligus</taxon>
    </lineage>
</organism>
<dbReference type="EMBL" id="CP045897">
    <property type="protein sequence ID" value="QQP51326.1"/>
    <property type="molecule type" value="Genomic_DNA"/>
</dbReference>
<name>A0A7T8KAH0_CALRO</name>
<sequence length="60" mass="7299">MGRVYWRMMKKRFVQMNGTNSSMLPSHLDEFMWREAYGKTPEEAFNNILLHLSSWFRVNE</sequence>
<dbReference type="Proteomes" id="UP000595437">
    <property type="component" value="Chromosome 8"/>
</dbReference>
<dbReference type="AlphaFoldDB" id="A0A7T8KAH0"/>